<comment type="caution">
    <text evidence="2">The sequence shown here is derived from an EMBL/GenBank/DDBJ whole genome shotgun (WGS) entry which is preliminary data.</text>
</comment>
<dbReference type="SUPFAM" id="SSF54277">
    <property type="entry name" value="CAD &amp; PB1 domains"/>
    <property type="match status" value="1"/>
</dbReference>
<dbReference type="InterPro" id="IPR000270">
    <property type="entry name" value="PB1_dom"/>
</dbReference>
<organism evidence="2 3">
    <name type="scientific">Eschrichtius robustus</name>
    <name type="common">California gray whale</name>
    <name type="synonym">Eschrichtius gibbosus</name>
    <dbReference type="NCBI Taxonomy" id="9764"/>
    <lineage>
        <taxon>Eukaryota</taxon>
        <taxon>Metazoa</taxon>
        <taxon>Chordata</taxon>
        <taxon>Craniata</taxon>
        <taxon>Vertebrata</taxon>
        <taxon>Euteleostomi</taxon>
        <taxon>Mammalia</taxon>
        <taxon>Eutheria</taxon>
        <taxon>Laurasiatheria</taxon>
        <taxon>Artiodactyla</taxon>
        <taxon>Whippomorpha</taxon>
        <taxon>Cetacea</taxon>
        <taxon>Mysticeti</taxon>
        <taxon>Eschrichtiidae</taxon>
        <taxon>Eschrichtius</taxon>
    </lineage>
</organism>
<gene>
    <name evidence="2" type="ORF">J1605_021426</name>
</gene>
<dbReference type="InterPro" id="IPR053793">
    <property type="entry name" value="PB1-like"/>
</dbReference>
<accession>A0AB34HFT4</accession>
<dbReference type="AlphaFoldDB" id="A0AB34HFT4"/>
<protein>
    <recommendedName>
        <fullName evidence="1">PB1 domain-containing protein</fullName>
    </recommendedName>
</protein>
<name>A0AB34HFT4_ESCRO</name>
<evidence type="ECO:0000313" key="3">
    <source>
        <dbReference type="Proteomes" id="UP001159641"/>
    </source>
</evidence>
<dbReference type="Proteomes" id="UP001159641">
    <property type="component" value="Unassembled WGS sequence"/>
</dbReference>
<evidence type="ECO:0000259" key="1">
    <source>
        <dbReference type="PROSITE" id="PS51745"/>
    </source>
</evidence>
<feature type="domain" description="PB1" evidence="1">
    <location>
        <begin position="18"/>
        <end position="96"/>
    </location>
</feature>
<keyword evidence="3" id="KW-1185">Reference proteome</keyword>
<proteinExistence type="predicted"/>
<dbReference type="Gene3D" id="3.10.20.90">
    <property type="entry name" value="Phosphatidylinositol 3-kinase Catalytic Subunit, Chain A, domain 1"/>
    <property type="match status" value="1"/>
</dbReference>
<dbReference type="Pfam" id="PF00564">
    <property type="entry name" value="PB1"/>
    <property type="match status" value="1"/>
</dbReference>
<reference evidence="2 3" key="1">
    <citation type="submission" date="2022-11" db="EMBL/GenBank/DDBJ databases">
        <title>Whole genome sequence of Eschrichtius robustus ER-17-0199.</title>
        <authorList>
            <person name="Bruniche-Olsen A."/>
            <person name="Black A.N."/>
            <person name="Fields C.J."/>
            <person name="Walden K."/>
            <person name="Dewoody J.A."/>
        </authorList>
    </citation>
    <scope>NUCLEOTIDE SEQUENCE [LARGE SCALE GENOMIC DNA]</scope>
    <source>
        <strain evidence="2">ER-17-0199</strain>
        <tissue evidence="2">Blubber</tissue>
    </source>
</reference>
<dbReference type="PROSITE" id="PS51745">
    <property type="entry name" value="PB1"/>
    <property type="match status" value="1"/>
</dbReference>
<dbReference type="EMBL" id="JAIQCJ010001357">
    <property type="protein sequence ID" value="KAJ8790349.1"/>
    <property type="molecule type" value="Genomic_DNA"/>
</dbReference>
<sequence>MLWLALGPFHAMENQVLVIRIRIPNSGAVDWTVHSGPQLLFRDVLDVIGQVLPEATTTAFEYEDEDGDRITVRSDEEMKAMLSYWSGEKSIGLEVRRPLHSSGFLALGKTLNLSVL</sequence>
<evidence type="ECO:0000313" key="2">
    <source>
        <dbReference type="EMBL" id="KAJ8790349.1"/>
    </source>
</evidence>
<dbReference type="SMART" id="SM00666">
    <property type="entry name" value="PB1"/>
    <property type="match status" value="1"/>
</dbReference>